<accession>A0AAD7WSU8</accession>
<sequence>MGELLHCPGCRGDAVRADGDFTESQPTVLADTQRSNGRPRDPCARAATYRAGLGLSAARVTPAGTRSTWGTNHQCDEQGPAEREEEVAPACKADTAVTDCSFPASSACPLVSAHPHGAVSA</sequence>
<dbReference type="Proteomes" id="UP001221898">
    <property type="component" value="Unassembled WGS sequence"/>
</dbReference>
<reference evidence="2" key="1">
    <citation type="journal article" date="2023" name="Science">
        <title>Genome structures resolve the early diversification of teleost fishes.</title>
        <authorList>
            <person name="Parey E."/>
            <person name="Louis A."/>
            <person name="Montfort J."/>
            <person name="Bouchez O."/>
            <person name="Roques C."/>
            <person name="Iampietro C."/>
            <person name="Lluch J."/>
            <person name="Castinel A."/>
            <person name="Donnadieu C."/>
            <person name="Desvignes T."/>
            <person name="Floi Bucao C."/>
            <person name="Jouanno E."/>
            <person name="Wen M."/>
            <person name="Mejri S."/>
            <person name="Dirks R."/>
            <person name="Jansen H."/>
            <person name="Henkel C."/>
            <person name="Chen W.J."/>
            <person name="Zahm M."/>
            <person name="Cabau C."/>
            <person name="Klopp C."/>
            <person name="Thompson A.W."/>
            <person name="Robinson-Rechavi M."/>
            <person name="Braasch I."/>
            <person name="Lecointre G."/>
            <person name="Bobe J."/>
            <person name="Postlethwait J.H."/>
            <person name="Berthelot C."/>
            <person name="Roest Crollius H."/>
            <person name="Guiguen Y."/>
        </authorList>
    </citation>
    <scope>NUCLEOTIDE SEQUENCE</scope>
    <source>
        <strain evidence="2">NC1722</strain>
    </source>
</reference>
<feature type="region of interest" description="Disordered" evidence="1">
    <location>
        <begin position="63"/>
        <end position="87"/>
    </location>
</feature>
<dbReference type="EMBL" id="JAINUG010000036">
    <property type="protein sequence ID" value="KAJ8407997.1"/>
    <property type="molecule type" value="Genomic_DNA"/>
</dbReference>
<protein>
    <submittedName>
        <fullName evidence="2">Uncharacterized protein</fullName>
    </submittedName>
</protein>
<evidence type="ECO:0000313" key="2">
    <source>
        <dbReference type="EMBL" id="KAJ8407997.1"/>
    </source>
</evidence>
<gene>
    <name evidence="2" type="ORF">AAFF_G00262250</name>
</gene>
<feature type="compositionally biased region" description="Polar residues" evidence="1">
    <location>
        <begin position="64"/>
        <end position="73"/>
    </location>
</feature>
<organism evidence="2 3">
    <name type="scientific">Aldrovandia affinis</name>
    <dbReference type="NCBI Taxonomy" id="143900"/>
    <lineage>
        <taxon>Eukaryota</taxon>
        <taxon>Metazoa</taxon>
        <taxon>Chordata</taxon>
        <taxon>Craniata</taxon>
        <taxon>Vertebrata</taxon>
        <taxon>Euteleostomi</taxon>
        <taxon>Actinopterygii</taxon>
        <taxon>Neopterygii</taxon>
        <taxon>Teleostei</taxon>
        <taxon>Notacanthiformes</taxon>
        <taxon>Halosauridae</taxon>
        <taxon>Aldrovandia</taxon>
    </lineage>
</organism>
<evidence type="ECO:0000256" key="1">
    <source>
        <dbReference type="SAM" id="MobiDB-lite"/>
    </source>
</evidence>
<keyword evidence="3" id="KW-1185">Reference proteome</keyword>
<name>A0AAD7WSU8_9TELE</name>
<proteinExistence type="predicted"/>
<evidence type="ECO:0000313" key="3">
    <source>
        <dbReference type="Proteomes" id="UP001221898"/>
    </source>
</evidence>
<dbReference type="AlphaFoldDB" id="A0AAD7WSU8"/>
<comment type="caution">
    <text evidence="2">The sequence shown here is derived from an EMBL/GenBank/DDBJ whole genome shotgun (WGS) entry which is preliminary data.</text>
</comment>